<feature type="region of interest" description="Disordered" evidence="1">
    <location>
        <begin position="84"/>
        <end position="107"/>
    </location>
</feature>
<gene>
    <name evidence="2" type="ORF">LCOR_00865.1</name>
</gene>
<evidence type="ECO:0000256" key="1">
    <source>
        <dbReference type="SAM" id="MobiDB-lite"/>
    </source>
</evidence>
<sequence length="107" mass="12009">MYQDIIASQKEMQQQQNTDQNQTSMPSGRRRSSLWEKLTTGAFHAAQSDTEGIRHSDAAGFAPAGAKFDETFGGSALYETGMEVPHHSDKWKRDRTKMAEDALRQMS</sequence>
<evidence type="ECO:0000313" key="2">
    <source>
        <dbReference type="EMBL" id="CDH49105.1"/>
    </source>
</evidence>
<name>A0A068RHB5_9FUNG</name>
<dbReference type="EMBL" id="CBTN010000002">
    <property type="protein sequence ID" value="CDH49105.1"/>
    <property type="molecule type" value="Genomic_DNA"/>
</dbReference>
<feature type="region of interest" description="Disordered" evidence="1">
    <location>
        <begin position="1"/>
        <end position="33"/>
    </location>
</feature>
<dbReference type="Proteomes" id="UP000027586">
    <property type="component" value="Unassembled WGS sequence"/>
</dbReference>
<feature type="compositionally biased region" description="Low complexity" evidence="1">
    <location>
        <begin position="13"/>
        <end position="23"/>
    </location>
</feature>
<dbReference type="VEuPathDB" id="FungiDB:LCOR_00865.1"/>
<accession>A0A068RHB5</accession>
<organism evidence="2 3">
    <name type="scientific">Lichtheimia corymbifera JMRC:FSU:9682</name>
    <dbReference type="NCBI Taxonomy" id="1263082"/>
    <lineage>
        <taxon>Eukaryota</taxon>
        <taxon>Fungi</taxon>
        <taxon>Fungi incertae sedis</taxon>
        <taxon>Mucoromycota</taxon>
        <taxon>Mucoromycotina</taxon>
        <taxon>Mucoromycetes</taxon>
        <taxon>Mucorales</taxon>
        <taxon>Lichtheimiaceae</taxon>
        <taxon>Lichtheimia</taxon>
    </lineage>
</organism>
<comment type="caution">
    <text evidence="2">The sequence shown here is derived from an EMBL/GenBank/DDBJ whole genome shotgun (WGS) entry which is preliminary data.</text>
</comment>
<reference evidence="2" key="1">
    <citation type="submission" date="2013-08" db="EMBL/GenBank/DDBJ databases">
        <title>Gene expansion shapes genome architecture in the human pathogen Lichtheimia corymbifera: an evolutionary genomics analysis in the ancient terrestrial Mucorales (Mucoromycotina).</title>
        <authorList>
            <person name="Schwartze V.U."/>
            <person name="Winter S."/>
            <person name="Shelest E."/>
            <person name="Marcet-Houben M."/>
            <person name="Horn F."/>
            <person name="Wehner S."/>
            <person name="Hoffmann K."/>
            <person name="Riege K."/>
            <person name="Sammeth M."/>
            <person name="Nowrousian M."/>
            <person name="Valiante V."/>
            <person name="Linde J."/>
            <person name="Jacobsen I.D."/>
            <person name="Marz M."/>
            <person name="Brakhage A.A."/>
            <person name="Gabaldon T."/>
            <person name="Bocker S."/>
            <person name="Voigt K."/>
        </authorList>
    </citation>
    <scope>NUCLEOTIDE SEQUENCE [LARGE SCALE GENOMIC DNA]</scope>
    <source>
        <strain evidence="2">FSU 9682</strain>
    </source>
</reference>
<dbReference type="OrthoDB" id="2237087at2759"/>
<protein>
    <submittedName>
        <fullName evidence="2">Uncharacterized protein</fullName>
    </submittedName>
</protein>
<evidence type="ECO:0000313" key="3">
    <source>
        <dbReference type="Proteomes" id="UP000027586"/>
    </source>
</evidence>
<dbReference type="AlphaFoldDB" id="A0A068RHB5"/>
<keyword evidence="3" id="KW-1185">Reference proteome</keyword>
<proteinExistence type="predicted"/>